<dbReference type="PANTHER" id="PTHR37012:SF2">
    <property type="entry name" value="BZIP DOMAIN-CONTAINING PROTEIN-RELATED"/>
    <property type="match status" value="1"/>
</dbReference>
<dbReference type="GO" id="GO:0003700">
    <property type="term" value="F:DNA-binding transcription factor activity"/>
    <property type="evidence" value="ECO:0007669"/>
    <property type="project" value="InterPro"/>
</dbReference>
<name>A0A2J5I0U0_9EURO</name>
<evidence type="ECO:0000313" key="2">
    <source>
        <dbReference type="EMBL" id="PLN83388.1"/>
    </source>
</evidence>
<proteinExistence type="predicted"/>
<reference evidence="3" key="1">
    <citation type="submission" date="2017-12" db="EMBL/GenBank/DDBJ databases">
        <authorList>
            <consortium name="DOE Joint Genome Institute"/>
            <person name="Mondo S.J."/>
            <person name="Kjaerbolling I."/>
            <person name="Vesth T.C."/>
            <person name="Frisvad J.C."/>
            <person name="Nybo J.L."/>
            <person name="Theobald S."/>
            <person name="Kuo A."/>
            <person name="Bowyer P."/>
            <person name="Matsuda Y."/>
            <person name="Lyhne E.K."/>
            <person name="Kogle M.E."/>
            <person name="Clum A."/>
            <person name="Lipzen A."/>
            <person name="Salamov A."/>
            <person name="Ngan C.Y."/>
            <person name="Daum C."/>
            <person name="Chiniquy J."/>
            <person name="Barry K."/>
            <person name="LaButti K."/>
            <person name="Haridas S."/>
            <person name="Simmons B.A."/>
            <person name="Magnuson J.K."/>
            <person name="Mortensen U.H."/>
            <person name="Larsen T.O."/>
            <person name="Grigoriev I.V."/>
            <person name="Baker S.E."/>
            <person name="Andersen M.R."/>
            <person name="Nordberg H.P."/>
            <person name="Cantor M.N."/>
            <person name="Hua S.X."/>
        </authorList>
    </citation>
    <scope>NUCLEOTIDE SEQUENCE [LARGE SCALE GENOMIC DNA]</scope>
    <source>
        <strain evidence="3">IBT 19404</strain>
    </source>
</reference>
<feature type="region of interest" description="Disordered" evidence="1">
    <location>
        <begin position="229"/>
        <end position="341"/>
    </location>
</feature>
<keyword evidence="3" id="KW-1185">Reference proteome</keyword>
<evidence type="ECO:0000256" key="1">
    <source>
        <dbReference type="SAM" id="MobiDB-lite"/>
    </source>
</evidence>
<dbReference type="CDD" id="cd14688">
    <property type="entry name" value="bZIP_YAP"/>
    <property type="match status" value="1"/>
</dbReference>
<gene>
    <name evidence="2" type="ORF">BDW42DRAFT_164764</name>
</gene>
<dbReference type="Gene3D" id="1.20.5.170">
    <property type="match status" value="1"/>
</dbReference>
<feature type="compositionally biased region" description="Basic residues" evidence="1">
    <location>
        <begin position="303"/>
        <end position="312"/>
    </location>
</feature>
<dbReference type="AlphaFoldDB" id="A0A2J5I0U0"/>
<dbReference type="Proteomes" id="UP000235023">
    <property type="component" value="Unassembled WGS sequence"/>
</dbReference>
<accession>A0A2J5I0U0</accession>
<dbReference type="EMBL" id="KZ559519">
    <property type="protein sequence ID" value="PLN83388.1"/>
    <property type="molecule type" value="Genomic_DNA"/>
</dbReference>
<dbReference type="FunFam" id="1.20.5.170:FF:000093">
    <property type="entry name" value="BZIP transcription factor (Eurofung)"/>
    <property type="match status" value="1"/>
</dbReference>
<evidence type="ECO:0000313" key="3">
    <source>
        <dbReference type="Proteomes" id="UP000235023"/>
    </source>
</evidence>
<dbReference type="SUPFAM" id="SSF57959">
    <property type="entry name" value="Leucine zipper domain"/>
    <property type="match status" value="1"/>
</dbReference>
<protein>
    <recommendedName>
        <fullName evidence="4">BZIP domain-containing protein</fullName>
    </recommendedName>
</protein>
<dbReference type="OrthoDB" id="3535998at2759"/>
<feature type="region of interest" description="Disordered" evidence="1">
    <location>
        <begin position="30"/>
        <end position="75"/>
    </location>
</feature>
<evidence type="ECO:0008006" key="4">
    <source>
        <dbReference type="Google" id="ProtNLM"/>
    </source>
</evidence>
<dbReference type="PANTHER" id="PTHR37012">
    <property type="entry name" value="B-ZIP TRANSCRIPTION FACTOR (EUROFUNG)-RELATED"/>
    <property type="match status" value="1"/>
</dbReference>
<dbReference type="InterPro" id="IPR046347">
    <property type="entry name" value="bZIP_sf"/>
</dbReference>
<feature type="compositionally biased region" description="Basic and acidic residues" evidence="1">
    <location>
        <begin position="62"/>
        <end position="75"/>
    </location>
</feature>
<organism evidence="2 3">
    <name type="scientific">Aspergillus taichungensis</name>
    <dbReference type="NCBI Taxonomy" id="482145"/>
    <lineage>
        <taxon>Eukaryota</taxon>
        <taxon>Fungi</taxon>
        <taxon>Dikarya</taxon>
        <taxon>Ascomycota</taxon>
        <taxon>Pezizomycotina</taxon>
        <taxon>Eurotiomycetes</taxon>
        <taxon>Eurotiomycetidae</taxon>
        <taxon>Eurotiales</taxon>
        <taxon>Aspergillaceae</taxon>
        <taxon>Aspergillus</taxon>
        <taxon>Aspergillus subgen. Circumdati</taxon>
    </lineage>
</organism>
<feature type="compositionally biased region" description="Basic residues" evidence="1">
    <location>
        <begin position="319"/>
        <end position="328"/>
    </location>
</feature>
<sequence>MRRILPMSMLVTSSRSLFCPQISSCGLIPFDATMSPRSDTTPPKKRESRAGTRKVTSLSAEQLERKRANDREAQRTIRQRTKEHIEDLEHQVRELRIKGEQFDDVVRRIALLETENRSLRHQLAMTNTGQGYPNMAEGPYAGPSGTMIPSSQFPEALGVNPVSRAPSVLSTPGGVSTAPDWQCCSSTRSPSACGSSEADYSHRVEPYAFEGALQPPSAMSVPTPPHVGFNVSGSSQPPAPAFQGYPPIYPPGSASHGHSEDPSMSYLHAQQPIPVQSAPPDRGGGGYPVLPTAQPYPHPVQPHQHHPHHNLHHQQQQQQHHHHPNHHPPRPDYSYDWAHHP</sequence>